<evidence type="ECO:0000313" key="3">
    <source>
        <dbReference type="Proteomes" id="UP001153328"/>
    </source>
</evidence>
<sequence length="63" mass="6527">MYVLLRGDPRCPWGVRGATLQEVAHGAAATCVICGAGLRRRAGNGPRKSRGSTVDTPAAAVSY</sequence>
<dbReference type="EMBL" id="CAJVAX010000020">
    <property type="protein sequence ID" value="CAG7653347.1"/>
    <property type="molecule type" value="Genomic_DNA"/>
</dbReference>
<protein>
    <submittedName>
        <fullName evidence="2">Uncharacterized protein</fullName>
    </submittedName>
</protein>
<name>A0A9W4H5A7_9ACTN</name>
<keyword evidence="3" id="KW-1185">Reference proteome</keyword>
<feature type="region of interest" description="Disordered" evidence="1">
    <location>
        <begin position="39"/>
        <end position="63"/>
    </location>
</feature>
<dbReference type="AlphaFoldDB" id="A0A9W4H5A7"/>
<gene>
    <name evidence="2" type="ORF">SBRY_60115</name>
</gene>
<evidence type="ECO:0000313" key="2">
    <source>
        <dbReference type="EMBL" id="CAG7653347.1"/>
    </source>
</evidence>
<organism evidence="2 3">
    <name type="scientific">Actinacidiphila bryophytorum</name>
    <dbReference type="NCBI Taxonomy" id="1436133"/>
    <lineage>
        <taxon>Bacteria</taxon>
        <taxon>Bacillati</taxon>
        <taxon>Actinomycetota</taxon>
        <taxon>Actinomycetes</taxon>
        <taxon>Kitasatosporales</taxon>
        <taxon>Streptomycetaceae</taxon>
        <taxon>Actinacidiphila</taxon>
    </lineage>
</organism>
<reference evidence="2" key="1">
    <citation type="submission" date="2021-06" db="EMBL/GenBank/DDBJ databases">
        <authorList>
            <person name="Arsene-Ploetze F."/>
        </authorList>
    </citation>
    <scope>NUCLEOTIDE SEQUENCE</scope>
    <source>
        <strain evidence="2">SBRY1</strain>
    </source>
</reference>
<accession>A0A9W4H5A7</accession>
<dbReference type="Proteomes" id="UP001153328">
    <property type="component" value="Unassembled WGS sequence"/>
</dbReference>
<evidence type="ECO:0000256" key="1">
    <source>
        <dbReference type="SAM" id="MobiDB-lite"/>
    </source>
</evidence>
<comment type="caution">
    <text evidence="2">The sequence shown here is derived from an EMBL/GenBank/DDBJ whole genome shotgun (WGS) entry which is preliminary data.</text>
</comment>
<proteinExistence type="predicted"/>
<feature type="compositionally biased region" description="Basic residues" evidence="1">
    <location>
        <begin position="39"/>
        <end position="50"/>
    </location>
</feature>